<keyword evidence="6 7" id="KW-0472">Membrane</keyword>
<dbReference type="InterPro" id="IPR004869">
    <property type="entry name" value="MMPL_dom"/>
</dbReference>
<organism evidence="9 10">
    <name type="scientific">Paenibacillus turicensis</name>
    <dbReference type="NCBI Taxonomy" id="160487"/>
    <lineage>
        <taxon>Bacteria</taxon>
        <taxon>Bacillati</taxon>
        <taxon>Bacillota</taxon>
        <taxon>Bacilli</taxon>
        <taxon>Bacillales</taxon>
        <taxon>Paenibacillaceae</taxon>
        <taxon>Paenibacillus</taxon>
    </lineage>
</organism>
<evidence type="ECO:0000256" key="3">
    <source>
        <dbReference type="ARBA" id="ARBA00022475"/>
    </source>
</evidence>
<dbReference type="Proteomes" id="UP001519272">
    <property type="component" value="Unassembled WGS sequence"/>
</dbReference>
<comment type="similarity">
    <text evidence="2">Belongs to the resistance-nodulation-cell division (RND) (TC 2.A.6) family. MmpL subfamily.</text>
</comment>
<dbReference type="PANTHER" id="PTHR33406:SF6">
    <property type="entry name" value="MEMBRANE PROTEIN YDGH-RELATED"/>
    <property type="match status" value="1"/>
</dbReference>
<dbReference type="PRINTS" id="PR00702">
    <property type="entry name" value="ACRIFLAVINRP"/>
</dbReference>
<accession>A0ABS4FVE6</accession>
<feature type="domain" description="SSD" evidence="8">
    <location>
        <begin position="584"/>
        <end position="712"/>
    </location>
</feature>
<feature type="transmembrane region" description="Helical" evidence="7">
    <location>
        <begin position="201"/>
        <end position="219"/>
    </location>
</feature>
<evidence type="ECO:0000256" key="5">
    <source>
        <dbReference type="ARBA" id="ARBA00022989"/>
    </source>
</evidence>
<keyword evidence="5 7" id="KW-1133">Transmembrane helix</keyword>
<comment type="subcellular location">
    <subcellularLocation>
        <location evidence="1">Cell membrane</location>
        <topology evidence="1">Multi-pass membrane protein</topology>
    </subcellularLocation>
</comment>
<name>A0ABS4FVE6_9BACL</name>
<feature type="transmembrane region" description="Helical" evidence="7">
    <location>
        <begin position="660"/>
        <end position="681"/>
    </location>
</feature>
<evidence type="ECO:0000313" key="9">
    <source>
        <dbReference type="EMBL" id="MBP1906434.1"/>
    </source>
</evidence>
<evidence type="ECO:0000256" key="7">
    <source>
        <dbReference type="SAM" id="Phobius"/>
    </source>
</evidence>
<feature type="transmembrane region" description="Helical" evidence="7">
    <location>
        <begin position="614"/>
        <end position="639"/>
    </location>
</feature>
<reference evidence="9 10" key="1">
    <citation type="submission" date="2021-03" db="EMBL/GenBank/DDBJ databases">
        <title>Genomic Encyclopedia of Type Strains, Phase IV (KMG-IV): sequencing the most valuable type-strain genomes for metagenomic binning, comparative biology and taxonomic classification.</title>
        <authorList>
            <person name="Goeker M."/>
        </authorList>
    </citation>
    <scope>NUCLEOTIDE SEQUENCE [LARGE SCALE GENOMIC DNA]</scope>
    <source>
        <strain evidence="9 10">DSM 14349</strain>
    </source>
</reference>
<dbReference type="PROSITE" id="PS50156">
    <property type="entry name" value="SSD"/>
    <property type="match status" value="2"/>
</dbReference>
<dbReference type="PANTHER" id="PTHR33406">
    <property type="entry name" value="MEMBRANE PROTEIN MJ1562-RELATED"/>
    <property type="match status" value="1"/>
</dbReference>
<feature type="transmembrane region" description="Helical" evidence="7">
    <location>
        <begin position="302"/>
        <end position="323"/>
    </location>
</feature>
<dbReference type="RefSeq" id="WP_210090033.1">
    <property type="nucleotide sequence ID" value="NZ_JAGGKG010000015.1"/>
</dbReference>
<feature type="transmembrane region" description="Helical" evidence="7">
    <location>
        <begin position="226"/>
        <end position="247"/>
    </location>
</feature>
<feature type="domain" description="SSD" evidence="8">
    <location>
        <begin position="243"/>
        <end position="356"/>
    </location>
</feature>
<evidence type="ECO:0000256" key="2">
    <source>
        <dbReference type="ARBA" id="ARBA00010157"/>
    </source>
</evidence>
<comment type="caution">
    <text evidence="9">The sequence shown here is derived from an EMBL/GenBank/DDBJ whole genome shotgun (WGS) entry which is preliminary data.</text>
</comment>
<feature type="transmembrane region" description="Helical" evidence="7">
    <location>
        <begin position="335"/>
        <end position="358"/>
    </location>
</feature>
<evidence type="ECO:0000256" key="4">
    <source>
        <dbReference type="ARBA" id="ARBA00022692"/>
    </source>
</evidence>
<dbReference type="InterPro" id="IPR000731">
    <property type="entry name" value="SSD"/>
</dbReference>
<evidence type="ECO:0000256" key="6">
    <source>
        <dbReference type="ARBA" id="ARBA00023136"/>
    </source>
</evidence>
<feature type="transmembrane region" description="Helical" evidence="7">
    <location>
        <begin position="687"/>
        <end position="706"/>
    </location>
</feature>
<keyword evidence="4 7" id="KW-0812">Transmembrane</keyword>
<evidence type="ECO:0000313" key="10">
    <source>
        <dbReference type="Proteomes" id="UP001519272"/>
    </source>
</evidence>
<sequence>MGILLEKMGRYVAGKRSKWITLAVWILIAVILSSVWPAVNKVTQNNAPNLGDEMPSVIAAQLAEEQFPSDAGIPALFVFKRDGGLTDADYGHLTSLTSHFTANPALGQQLVVPFDKIPLPVLKGQASKDGSTIVLPFFFEKGLDSADITKAIDAIEAQMEKEFKENPFKQDLDKQGELSVRVTGPAGISKDASGLFADADVSLLISTVLLVLVLLLLIYRSPILAIIPLIAVGFAYIVTSPILGKLAEMGVITVDSQGISIMTVLLFGAGTDYCLFLISHFRQTLLEEKSKAKALVIAFRDSAGAIAMSGFTVVLSLLVLLFAKYGAVHRFAVPFSLSILIMAAASLTLVPALLAILGRASFFPFIPRTPEMLAAKNKTPKQPRKSAGWIGRIVTNRPWTVVLVTMVILVGLAVNALRVEYTVDLLSSFPESSQSRQGFNVIGEKFTPGELAPAKVMIDTEGKEVDLKSWLVDQPYISNVSEQAKGATNEAIQAVDIEFNINPYSNEAMSHIPEIQSLVADKLKEQGINDADNKVWVSGLTATQYDTEHTNLRDTEVIIPIVIGLIALLLLVYLRSITAMIYLILTVVLSYFSALGLGWIIIHDFMGVSAIQGLIPLYAFVFLVALGEDYNIFLVSSIWRKSKEMPLKEAISQGVNETGSVITSAGLILAGTFAVLTTLPIQVLVQFGLIAAIGVLLDTFVVRPFLVPSITMLLGRVAFWPAKFEEKQGIKIEGK</sequence>
<feature type="transmembrane region" description="Helical" evidence="7">
    <location>
        <begin position="399"/>
        <end position="417"/>
    </location>
</feature>
<dbReference type="Gene3D" id="1.20.1640.10">
    <property type="entry name" value="Multidrug efflux transporter AcrB transmembrane domain"/>
    <property type="match status" value="2"/>
</dbReference>
<feature type="transmembrane region" description="Helical" evidence="7">
    <location>
        <begin position="20"/>
        <end position="39"/>
    </location>
</feature>
<protein>
    <submittedName>
        <fullName evidence="9">RND superfamily putative drug exporter</fullName>
    </submittedName>
</protein>
<feature type="transmembrane region" description="Helical" evidence="7">
    <location>
        <begin position="557"/>
        <end position="574"/>
    </location>
</feature>
<gene>
    <name evidence="9" type="ORF">J2Z32_003084</name>
</gene>
<dbReference type="InterPro" id="IPR001036">
    <property type="entry name" value="Acrflvin-R"/>
</dbReference>
<feature type="transmembrane region" description="Helical" evidence="7">
    <location>
        <begin position="581"/>
        <end position="602"/>
    </location>
</feature>
<dbReference type="EMBL" id="JAGGKG010000015">
    <property type="protein sequence ID" value="MBP1906434.1"/>
    <property type="molecule type" value="Genomic_DNA"/>
</dbReference>
<evidence type="ECO:0000256" key="1">
    <source>
        <dbReference type="ARBA" id="ARBA00004651"/>
    </source>
</evidence>
<dbReference type="Pfam" id="PF03176">
    <property type="entry name" value="MMPL"/>
    <property type="match status" value="2"/>
</dbReference>
<evidence type="ECO:0000259" key="8">
    <source>
        <dbReference type="PROSITE" id="PS50156"/>
    </source>
</evidence>
<proteinExistence type="inferred from homology"/>
<feature type="transmembrane region" description="Helical" evidence="7">
    <location>
        <begin position="259"/>
        <end position="281"/>
    </location>
</feature>
<keyword evidence="3" id="KW-1003">Cell membrane</keyword>
<dbReference type="InterPro" id="IPR050545">
    <property type="entry name" value="Mycobact_MmpL"/>
</dbReference>
<dbReference type="SUPFAM" id="SSF82866">
    <property type="entry name" value="Multidrug efflux transporter AcrB transmembrane domain"/>
    <property type="match status" value="2"/>
</dbReference>
<keyword evidence="10" id="KW-1185">Reference proteome</keyword>